<dbReference type="InterPro" id="IPR040138">
    <property type="entry name" value="MIER/MTA"/>
</dbReference>
<feature type="region of interest" description="Disordered" evidence="2">
    <location>
        <begin position="1"/>
        <end position="75"/>
    </location>
</feature>
<dbReference type="InterPro" id="IPR000949">
    <property type="entry name" value="ELM2_dom"/>
</dbReference>
<keyword evidence="4" id="KW-1185">Reference proteome</keyword>
<accession>A0A915D1D8</accession>
<evidence type="ECO:0000256" key="2">
    <source>
        <dbReference type="SAM" id="MobiDB-lite"/>
    </source>
</evidence>
<organism evidence="4 5">
    <name type="scientific">Ditylenchus dipsaci</name>
    <dbReference type="NCBI Taxonomy" id="166011"/>
    <lineage>
        <taxon>Eukaryota</taxon>
        <taxon>Metazoa</taxon>
        <taxon>Ecdysozoa</taxon>
        <taxon>Nematoda</taxon>
        <taxon>Chromadorea</taxon>
        <taxon>Rhabditida</taxon>
        <taxon>Tylenchina</taxon>
        <taxon>Tylenchomorpha</taxon>
        <taxon>Sphaerularioidea</taxon>
        <taxon>Anguinidae</taxon>
        <taxon>Anguininae</taxon>
        <taxon>Ditylenchus</taxon>
    </lineage>
</organism>
<dbReference type="GO" id="GO:0042826">
    <property type="term" value="F:histone deacetylase binding"/>
    <property type="evidence" value="ECO:0007669"/>
    <property type="project" value="TreeGrafter"/>
</dbReference>
<dbReference type="WBParaSite" id="jg14522.1">
    <property type="protein sequence ID" value="jg14522.1"/>
    <property type="gene ID" value="jg14522"/>
</dbReference>
<evidence type="ECO:0000259" key="3">
    <source>
        <dbReference type="PROSITE" id="PS51156"/>
    </source>
</evidence>
<proteinExistence type="predicted"/>
<dbReference type="Proteomes" id="UP000887574">
    <property type="component" value="Unplaced"/>
</dbReference>
<feature type="compositionally biased region" description="Low complexity" evidence="2">
    <location>
        <begin position="1"/>
        <end position="15"/>
    </location>
</feature>
<feature type="region of interest" description="Disordered" evidence="2">
    <location>
        <begin position="88"/>
        <end position="120"/>
    </location>
</feature>
<feature type="compositionally biased region" description="Low complexity" evidence="2">
    <location>
        <begin position="187"/>
        <end position="196"/>
    </location>
</feature>
<feature type="compositionally biased region" description="Polar residues" evidence="2">
    <location>
        <begin position="357"/>
        <end position="381"/>
    </location>
</feature>
<feature type="region of interest" description="Disordered" evidence="2">
    <location>
        <begin position="303"/>
        <end position="322"/>
    </location>
</feature>
<reference evidence="5" key="1">
    <citation type="submission" date="2022-11" db="UniProtKB">
        <authorList>
            <consortium name="WormBaseParasite"/>
        </authorList>
    </citation>
    <scope>IDENTIFICATION</scope>
</reference>
<dbReference type="GO" id="GO:0000122">
    <property type="term" value="P:negative regulation of transcription by RNA polymerase II"/>
    <property type="evidence" value="ECO:0007669"/>
    <property type="project" value="TreeGrafter"/>
</dbReference>
<sequence>MSSSKSTSNNNNNSNDSDDLSDFEEEDEGDYEDDEATLDEEEQLGRGGGGGNASDEEDDDLDNADELRLLAEEGEMSVEELRRKYLGGDDFALDSGSPSSSNHSHELAPQPGCSTATVLPSASTSTDKYGYFALKTSAIYEGAEDEEEDEEYAPPEFWKKSARVGPEFQANQLPKVTSISQEASHGSSSTSSTSTTQYRPHPAEPMWIPSLQICPLAGIAQSQDPAEVFDDENALYALLNNNYSVVKAKAEGPFPWPSLQCVNGPRRTYTEPWRPFSEEDCAEFESALRIYGKNFWAIKKDKMSDRKRNKQAHQTQRSAIDSVNTTDFMGGIMDMLNGGNGNDLAYSTQIELEASTTSSVRSQVSNSLGTNIPSSPMNSSKGWLHVGGNATPTSSTNKGQ</sequence>
<feature type="region of interest" description="Disordered" evidence="2">
    <location>
        <begin position="177"/>
        <end position="202"/>
    </location>
</feature>
<feature type="region of interest" description="Disordered" evidence="2">
    <location>
        <begin position="357"/>
        <end position="400"/>
    </location>
</feature>
<evidence type="ECO:0000313" key="4">
    <source>
        <dbReference type="Proteomes" id="UP000887574"/>
    </source>
</evidence>
<keyword evidence="1" id="KW-0539">Nucleus</keyword>
<feature type="compositionally biased region" description="Polar residues" evidence="2">
    <location>
        <begin position="312"/>
        <end position="322"/>
    </location>
</feature>
<feature type="compositionally biased region" description="Polar residues" evidence="2">
    <location>
        <begin position="177"/>
        <end position="186"/>
    </location>
</feature>
<dbReference type="Gene3D" id="1.10.10.60">
    <property type="entry name" value="Homeodomain-like"/>
    <property type="match status" value="1"/>
</dbReference>
<dbReference type="GO" id="GO:0003714">
    <property type="term" value="F:transcription corepressor activity"/>
    <property type="evidence" value="ECO:0007669"/>
    <property type="project" value="TreeGrafter"/>
</dbReference>
<dbReference type="GO" id="GO:0005654">
    <property type="term" value="C:nucleoplasm"/>
    <property type="evidence" value="ECO:0007669"/>
    <property type="project" value="TreeGrafter"/>
</dbReference>
<dbReference type="PANTHER" id="PTHR10865">
    <property type="entry name" value="METASTASIS-ASSOCIATED PROTEIN AND MESODERM INDUCTION EARLY RESPONSE PROTEIN"/>
    <property type="match status" value="1"/>
</dbReference>
<dbReference type="AlphaFoldDB" id="A0A915D1D8"/>
<evidence type="ECO:0000313" key="5">
    <source>
        <dbReference type="WBParaSite" id="jg14522.1"/>
    </source>
</evidence>
<dbReference type="PANTHER" id="PTHR10865:SF28">
    <property type="entry name" value="ELM2 DOMAIN-CONTAINING PROTEIN"/>
    <property type="match status" value="1"/>
</dbReference>
<evidence type="ECO:0000256" key="1">
    <source>
        <dbReference type="ARBA" id="ARBA00023242"/>
    </source>
</evidence>
<feature type="domain" description="ELM2" evidence="3">
    <location>
        <begin position="160"/>
        <end position="256"/>
    </location>
</feature>
<feature type="compositionally biased region" description="Acidic residues" evidence="2">
    <location>
        <begin position="16"/>
        <end position="42"/>
    </location>
</feature>
<protein>
    <submittedName>
        <fullName evidence="5">ELM2 domain-containing protein</fullName>
    </submittedName>
</protein>
<dbReference type="PROSITE" id="PS51156">
    <property type="entry name" value="ELM2"/>
    <property type="match status" value="1"/>
</dbReference>
<feature type="compositionally biased region" description="Acidic residues" evidence="2">
    <location>
        <begin position="54"/>
        <end position="64"/>
    </location>
</feature>
<name>A0A915D1D8_9BILA</name>
<feature type="compositionally biased region" description="Polar residues" evidence="2">
    <location>
        <begin position="390"/>
        <end position="400"/>
    </location>
</feature>